<dbReference type="Proteomes" id="UP000886520">
    <property type="component" value="Chromosome 3"/>
</dbReference>
<sequence>HYQGLKMLTLHSQAKSLCLGSEKFCGTLMWTIWKKTKLCQSGCYSKDEGDMQFDHR</sequence>
<feature type="non-terminal residue" evidence="1">
    <location>
        <position position="56"/>
    </location>
</feature>
<keyword evidence="2" id="KW-1185">Reference proteome</keyword>
<gene>
    <name evidence="1" type="ORF">GOP47_0002701</name>
</gene>
<evidence type="ECO:0000313" key="2">
    <source>
        <dbReference type="Proteomes" id="UP000886520"/>
    </source>
</evidence>
<organism evidence="1 2">
    <name type="scientific">Adiantum capillus-veneris</name>
    <name type="common">Maidenhair fern</name>
    <dbReference type="NCBI Taxonomy" id="13818"/>
    <lineage>
        <taxon>Eukaryota</taxon>
        <taxon>Viridiplantae</taxon>
        <taxon>Streptophyta</taxon>
        <taxon>Embryophyta</taxon>
        <taxon>Tracheophyta</taxon>
        <taxon>Polypodiopsida</taxon>
        <taxon>Polypodiidae</taxon>
        <taxon>Polypodiales</taxon>
        <taxon>Pteridineae</taxon>
        <taxon>Pteridaceae</taxon>
        <taxon>Vittarioideae</taxon>
        <taxon>Adiantum</taxon>
    </lineage>
</organism>
<accession>A0A9D4ZPD3</accession>
<reference evidence="1" key="1">
    <citation type="submission" date="2021-01" db="EMBL/GenBank/DDBJ databases">
        <title>Adiantum capillus-veneris genome.</title>
        <authorList>
            <person name="Fang Y."/>
            <person name="Liao Q."/>
        </authorList>
    </citation>
    <scope>NUCLEOTIDE SEQUENCE</scope>
    <source>
        <strain evidence="1">H3</strain>
        <tissue evidence="1">Leaf</tissue>
    </source>
</reference>
<comment type="caution">
    <text evidence="1">The sequence shown here is derived from an EMBL/GenBank/DDBJ whole genome shotgun (WGS) entry which is preliminary data.</text>
</comment>
<evidence type="ECO:0000313" key="1">
    <source>
        <dbReference type="EMBL" id="KAI5082958.1"/>
    </source>
</evidence>
<dbReference type="AlphaFoldDB" id="A0A9D4ZPD3"/>
<feature type="non-terminal residue" evidence="1">
    <location>
        <position position="1"/>
    </location>
</feature>
<name>A0A9D4ZPD3_ADICA</name>
<dbReference type="EMBL" id="JABFUD020000002">
    <property type="protein sequence ID" value="KAI5082958.1"/>
    <property type="molecule type" value="Genomic_DNA"/>
</dbReference>
<protein>
    <submittedName>
        <fullName evidence="1">Uncharacterized protein</fullName>
    </submittedName>
</protein>
<proteinExistence type="predicted"/>